<protein>
    <submittedName>
        <fullName evidence="3">Beach domain-containing protein</fullName>
    </submittedName>
</protein>
<dbReference type="AlphaFoldDB" id="A0A9Q0LBF0"/>
<dbReference type="Gene3D" id="2.130.10.10">
    <property type="entry name" value="YVTN repeat-like/Quinoprotein amine dehydrogenase"/>
    <property type="match status" value="1"/>
</dbReference>
<sequence length="302" mass="34507">MPYDKIVMLDENRMLHTFQFFLPSRSGQTLANQVPFIIDPFNPPKFQRMGVTFDQMITNIDQCFATTKTGKFLVCVGFWDNTIKIFDTDNYKLIQSVCFHQDVVTCVTIDDSDQFVVTGSRDGSVIVWRFNPKSGELEETPLHVLIGHDDTVTSVDVDSDLDLVVSGSQDSTCILYSLSKGRYIRSIIRKENAPISRIKIISEGYIILFCSKNRCLSLYSLNAKLMKDVLVSNITCWFFLDHHYFLIGSNQGRLEIRKIHNLKMVEYFQFNEPLTAITASEHYGFLIIGLMNGKMMIAKMGI</sequence>
<dbReference type="OrthoDB" id="26681at2759"/>
<dbReference type="PROSITE" id="PS50082">
    <property type="entry name" value="WD_REPEATS_2"/>
    <property type="match status" value="2"/>
</dbReference>
<dbReference type="PANTHER" id="PTHR13743">
    <property type="entry name" value="BEIGE/BEACH-RELATED"/>
    <property type="match status" value="1"/>
</dbReference>
<keyword evidence="4" id="KW-1185">Reference proteome</keyword>
<dbReference type="InterPro" id="IPR036322">
    <property type="entry name" value="WD40_repeat_dom_sf"/>
</dbReference>
<feature type="repeat" description="WD" evidence="1">
    <location>
        <begin position="145"/>
        <end position="186"/>
    </location>
</feature>
<dbReference type="InterPro" id="IPR046851">
    <property type="entry name" value="NBCH_WD40"/>
</dbReference>
<dbReference type="EMBL" id="JAPDFW010000114">
    <property type="protein sequence ID" value="KAJ5068498.1"/>
    <property type="molecule type" value="Genomic_DNA"/>
</dbReference>
<organism evidence="3 4">
    <name type="scientific">Anaeramoeba ignava</name>
    <name type="common">Anaerobic marine amoeba</name>
    <dbReference type="NCBI Taxonomy" id="1746090"/>
    <lineage>
        <taxon>Eukaryota</taxon>
        <taxon>Metamonada</taxon>
        <taxon>Anaeramoebidae</taxon>
        <taxon>Anaeramoeba</taxon>
    </lineage>
</organism>
<dbReference type="InterPro" id="IPR015943">
    <property type="entry name" value="WD40/YVTN_repeat-like_dom_sf"/>
</dbReference>
<dbReference type="InterPro" id="IPR001680">
    <property type="entry name" value="WD40_rpt"/>
</dbReference>
<feature type="domain" description="Neurobeachin beta-propeller" evidence="2">
    <location>
        <begin position="52"/>
        <end position="297"/>
    </location>
</feature>
<reference evidence="3" key="1">
    <citation type="submission" date="2022-10" db="EMBL/GenBank/DDBJ databases">
        <title>Novel sulphate-reducing endosymbionts in the free-living metamonad Anaeramoeba.</title>
        <authorList>
            <person name="Jerlstrom-Hultqvist J."/>
            <person name="Cepicka I."/>
            <person name="Gallot-Lavallee L."/>
            <person name="Salas-Leiva D."/>
            <person name="Curtis B.A."/>
            <person name="Zahonova K."/>
            <person name="Pipaliya S."/>
            <person name="Dacks J."/>
            <person name="Roger A.J."/>
        </authorList>
    </citation>
    <scope>NUCLEOTIDE SEQUENCE</scope>
    <source>
        <strain evidence="3">BMAN</strain>
    </source>
</reference>
<feature type="repeat" description="WD" evidence="1">
    <location>
        <begin position="97"/>
        <end position="128"/>
    </location>
</feature>
<dbReference type="InterPro" id="IPR050865">
    <property type="entry name" value="BEACH_Domain"/>
</dbReference>
<accession>A0A9Q0LBF0</accession>
<evidence type="ECO:0000256" key="1">
    <source>
        <dbReference type="PROSITE-ProRule" id="PRU00221"/>
    </source>
</evidence>
<dbReference type="Pfam" id="PF20426">
    <property type="entry name" value="NBCH_WD40"/>
    <property type="match status" value="1"/>
</dbReference>
<evidence type="ECO:0000259" key="2">
    <source>
        <dbReference type="Pfam" id="PF20426"/>
    </source>
</evidence>
<proteinExistence type="predicted"/>
<evidence type="ECO:0000313" key="3">
    <source>
        <dbReference type="EMBL" id="KAJ5068498.1"/>
    </source>
</evidence>
<dbReference type="SMART" id="SM00320">
    <property type="entry name" value="WD40"/>
    <property type="match status" value="4"/>
</dbReference>
<evidence type="ECO:0000313" key="4">
    <source>
        <dbReference type="Proteomes" id="UP001149090"/>
    </source>
</evidence>
<dbReference type="PANTHER" id="PTHR13743:SF112">
    <property type="entry name" value="BEACH DOMAIN-CONTAINING PROTEIN"/>
    <property type="match status" value="1"/>
</dbReference>
<dbReference type="OMA" id="DQMITNI"/>
<keyword evidence="1" id="KW-0853">WD repeat</keyword>
<comment type="caution">
    <text evidence="3">The sequence shown here is derived from an EMBL/GenBank/DDBJ whole genome shotgun (WGS) entry which is preliminary data.</text>
</comment>
<gene>
    <name evidence="3" type="ORF">M0811_02431</name>
</gene>
<dbReference type="PROSITE" id="PS50294">
    <property type="entry name" value="WD_REPEATS_REGION"/>
    <property type="match status" value="1"/>
</dbReference>
<dbReference type="SUPFAM" id="SSF50978">
    <property type="entry name" value="WD40 repeat-like"/>
    <property type="match status" value="1"/>
</dbReference>
<name>A0A9Q0LBF0_ANAIG</name>
<dbReference type="Proteomes" id="UP001149090">
    <property type="component" value="Unassembled WGS sequence"/>
</dbReference>